<feature type="transmembrane region" description="Helical" evidence="1">
    <location>
        <begin position="213"/>
        <end position="232"/>
    </location>
</feature>
<evidence type="ECO:0000313" key="3">
    <source>
        <dbReference type="EMBL" id="AVP96985.1"/>
    </source>
</evidence>
<name>A0A2P1PQ66_9GAMM</name>
<dbReference type="InterPro" id="IPR029021">
    <property type="entry name" value="Prot-tyrosine_phosphatase-like"/>
</dbReference>
<dbReference type="SUPFAM" id="SSF48317">
    <property type="entry name" value="Acid phosphatase/Vanadium-dependent haloperoxidase"/>
    <property type="match status" value="1"/>
</dbReference>
<dbReference type="InterPro" id="IPR036938">
    <property type="entry name" value="PAP2/HPO_sf"/>
</dbReference>
<dbReference type="SMART" id="SM00195">
    <property type="entry name" value="DSPc"/>
    <property type="match status" value="1"/>
</dbReference>
<dbReference type="Gene3D" id="3.90.190.10">
    <property type="entry name" value="Protein tyrosine phosphatase superfamily"/>
    <property type="match status" value="1"/>
</dbReference>
<dbReference type="OrthoDB" id="256494at2"/>
<dbReference type="KEGG" id="xba:C7S18_07140"/>
<dbReference type="RefSeq" id="WP_106890910.1">
    <property type="nucleotide sequence ID" value="NZ_CP027860.1"/>
</dbReference>
<accession>A0A2P1PQ66</accession>
<feature type="transmembrane region" description="Helical" evidence="1">
    <location>
        <begin position="151"/>
        <end position="168"/>
    </location>
</feature>
<dbReference type="Proteomes" id="UP000241074">
    <property type="component" value="Chromosome"/>
</dbReference>
<dbReference type="EMBL" id="CP027860">
    <property type="protein sequence ID" value="AVP96985.1"/>
    <property type="molecule type" value="Genomic_DNA"/>
</dbReference>
<evidence type="ECO:0000256" key="1">
    <source>
        <dbReference type="SAM" id="Phobius"/>
    </source>
</evidence>
<proteinExistence type="predicted"/>
<dbReference type="PROSITE" id="PS50056">
    <property type="entry name" value="TYR_PHOSPHATASE_2"/>
    <property type="match status" value="1"/>
</dbReference>
<dbReference type="SUPFAM" id="SSF52799">
    <property type="entry name" value="(Phosphotyrosine protein) phosphatases II"/>
    <property type="match status" value="1"/>
</dbReference>
<dbReference type="Gene3D" id="1.20.144.10">
    <property type="entry name" value="Phosphatidic acid phosphatase type 2/haloperoxidase"/>
    <property type="match status" value="1"/>
</dbReference>
<organism evidence="3 4">
    <name type="scientific">Ahniella affigens</name>
    <dbReference type="NCBI Taxonomy" id="2021234"/>
    <lineage>
        <taxon>Bacteria</taxon>
        <taxon>Pseudomonadati</taxon>
        <taxon>Pseudomonadota</taxon>
        <taxon>Gammaproteobacteria</taxon>
        <taxon>Lysobacterales</taxon>
        <taxon>Rhodanobacteraceae</taxon>
        <taxon>Ahniella</taxon>
    </lineage>
</organism>
<evidence type="ECO:0000313" key="4">
    <source>
        <dbReference type="Proteomes" id="UP000241074"/>
    </source>
</evidence>
<keyword evidence="1" id="KW-0812">Transmembrane</keyword>
<feature type="transmembrane region" description="Helical" evidence="1">
    <location>
        <begin position="238"/>
        <end position="261"/>
    </location>
</feature>
<feature type="transmembrane region" description="Helical" evidence="1">
    <location>
        <begin position="82"/>
        <end position="99"/>
    </location>
</feature>
<sequence>MRHWRLGAKWLAFLGPFFYVTYGLSNYVASLREPILSFVMAWERHVPFLAWTIIPYWSINLFYGLSLFLARSEFELGRHARRLLTAQVIAVTCFLLFPMKATFAKPETDGLAGFMFEALGSFDKPYNQWPSLHIALLMILWDFYRRLLPPWAKPVLHAWALLIAGSVLTTYQHHAIDVPTGAMLGLICLWLWPLDLNTPRPQWQGWQGGRAGWFAAAYATGAAACLCGALLWPRHALILIWPALALLLVALAYAGFGVGVFQKSGDGRVSLAATWLLAPHRLGAFINSRLWTLGGAAAVPVTDRLWVGRWPDATTRGQFEQIIDLTAELPQAGAAARALPALDLLPLSMHTLQSVSAEIDLALSERGRVLVCCALGYSRSSAAVLAWLRTSGRVGSFEQAFAELRAKRPELVLGAEQLAALRALPAP</sequence>
<evidence type="ECO:0000259" key="2">
    <source>
        <dbReference type="PROSITE" id="PS50056"/>
    </source>
</evidence>
<protein>
    <submittedName>
        <fullName evidence="3">Serine/threonine protein phosphatase</fullName>
    </submittedName>
</protein>
<reference evidence="3 4" key="2">
    <citation type="submission" date="2018-03" db="EMBL/GenBank/DDBJ databases">
        <authorList>
            <person name="Keele B.F."/>
        </authorList>
    </citation>
    <scope>NUCLEOTIDE SEQUENCE [LARGE SCALE GENOMIC DNA]</scope>
    <source>
        <strain evidence="3 4">D13</strain>
    </source>
</reference>
<feature type="domain" description="Tyrosine specific protein phosphatases" evidence="2">
    <location>
        <begin position="349"/>
        <end position="419"/>
    </location>
</feature>
<feature type="transmembrane region" description="Helical" evidence="1">
    <location>
        <begin position="7"/>
        <end position="28"/>
    </location>
</feature>
<keyword evidence="1" id="KW-1133">Transmembrane helix</keyword>
<feature type="transmembrane region" description="Helical" evidence="1">
    <location>
        <begin position="48"/>
        <end position="70"/>
    </location>
</feature>
<dbReference type="PANTHER" id="PTHR47216">
    <property type="match status" value="1"/>
</dbReference>
<dbReference type="InterPro" id="IPR020422">
    <property type="entry name" value="TYR_PHOSPHATASE_DUAL_dom"/>
</dbReference>
<keyword evidence="1" id="KW-0472">Membrane</keyword>
<dbReference type="Pfam" id="PF00782">
    <property type="entry name" value="DSPc"/>
    <property type="match status" value="1"/>
</dbReference>
<dbReference type="AlphaFoldDB" id="A0A2P1PQ66"/>
<dbReference type="CDD" id="cd03386">
    <property type="entry name" value="PAP2_Aur1_like"/>
    <property type="match status" value="1"/>
</dbReference>
<dbReference type="InterPro" id="IPR000387">
    <property type="entry name" value="Tyr_Pase_dom"/>
</dbReference>
<dbReference type="InterPro" id="IPR000340">
    <property type="entry name" value="Dual-sp_phosphatase_cat-dom"/>
</dbReference>
<reference evidence="3 4" key="1">
    <citation type="submission" date="2018-03" db="EMBL/GenBank/DDBJ databases">
        <title>Ahniella affigens gen. nov., sp. nov., a gammaproteobacterium isolated from sandy soil near a stream.</title>
        <authorList>
            <person name="Ko Y."/>
            <person name="Kim J.-H."/>
        </authorList>
    </citation>
    <scope>NUCLEOTIDE SEQUENCE [LARGE SCALE GENOMIC DNA]</scope>
    <source>
        <strain evidence="3 4">D13</strain>
    </source>
</reference>
<feature type="transmembrane region" description="Helical" evidence="1">
    <location>
        <begin position="174"/>
        <end position="192"/>
    </location>
</feature>
<dbReference type="PANTHER" id="PTHR47216:SF4">
    <property type="entry name" value="OS01G0859400 PROTEIN"/>
    <property type="match status" value="1"/>
</dbReference>
<keyword evidence="4" id="KW-1185">Reference proteome</keyword>
<gene>
    <name evidence="3" type="ORF">C7S18_07140</name>
</gene>